<dbReference type="InterPro" id="IPR045087">
    <property type="entry name" value="Cu-oxidase_fam"/>
</dbReference>
<evidence type="ECO:0000256" key="6">
    <source>
        <dbReference type="SAM" id="Phobius"/>
    </source>
</evidence>
<reference evidence="11 12" key="1">
    <citation type="submission" date="2015-12" db="EMBL/GenBank/DDBJ databases">
        <title>Draft genome sequence of Moniliophthora roreri, the causal agent of frosty pod rot of cacao.</title>
        <authorList>
            <person name="Aime M.C."/>
            <person name="Diaz-Valderrama J.R."/>
            <person name="Kijpornyongpan T."/>
            <person name="Phillips-Mora W."/>
        </authorList>
    </citation>
    <scope>NUCLEOTIDE SEQUENCE [LARGE SCALE GENOMIC DNA]</scope>
    <source>
        <strain evidence="11 12">MCA 2952</strain>
    </source>
</reference>
<dbReference type="PANTHER" id="PTHR11709">
    <property type="entry name" value="MULTI-COPPER OXIDASE"/>
    <property type="match status" value="1"/>
</dbReference>
<keyword evidence="4" id="KW-1015">Disulfide bond</keyword>
<evidence type="ECO:0000256" key="4">
    <source>
        <dbReference type="ARBA" id="ARBA00023157"/>
    </source>
</evidence>
<evidence type="ECO:0000313" key="11">
    <source>
        <dbReference type="EMBL" id="KTB30043.1"/>
    </source>
</evidence>
<dbReference type="Gene3D" id="2.60.40.420">
    <property type="entry name" value="Cupredoxins - blue copper proteins"/>
    <property type="match status" value="3"/>
</dbReference>
<feature type="domain" description="Plastocyanin-like" evidence="10">
    <location>
        <begin position="30"/>
        <end position="100"/>
    </location>
</feature>
<keyword evidence="6" id="KW-0472">Membrane</keyword>
<dbReference type="PANTHER" id="PTHR11709:SF361">
    <property type="entry name" value="IRON TRANSPORT MULTICOPPER OXIDASE FET3"/>
    <property type="match status" value="1"/>
</dbReference>
<evidence type="ECO:0000259" key="8">
    <source>
        <dbReference type="Pfam" id="PF00394"/>
    </source>
</evidence>
<dbReference type="EMBL" id="LATX01002399">
    <property type="protein sequence ID" value="KTB30043.1"/>
    <property type="molecule type" value="Genomic_DNA"/>
</dbReference>
<dbReference type="InterPro" id="IPR008972">
    <property type="entry name" value="Cupredoxin"/>
</dbReference>
<dbReference type="CDD" id="cd13877">
    <property type="entry name" value="CuRO_2_Fet3p_like"/>
    <property type="match status" value="1"/>
</dbReference>
<evidence type="ECO:0000313" key="12">
    <source>
        <dbReference type="Proteomes" id="UP000054988"/>
    </source>
</evidence>
<feature type="signal peptide" evidence="7">
    <location>
        <begin position="1"/>
        <end position="17"/>
    </location>
</feature>
<dbReference type="InterPro" id="IPR044130">
    <property type="entry name" value="CuRO_2_Fet3-like"/>
</dbReference>
<feature type="transmembrane region" description="Helical" evidence="6">
    <location>
        <begin position="582"/>
        <end position="605"/>
    </location>
</feature>
<keyword evidence="2 7" id="KW-0732">Signal</keyword>
<comment type="similarity">
    <text evidence="1">Belongs to the multicopper oxidase family.</text>
</comment>
<evidence type="ECO:0000256" key="3">
    <source>
        <dbReference type="ARBA" id="ARBA00023008"/>
    </source>
</evidence>
<dbReference type="InterPro" id="IPR011707">
    <property type="entry name" value="Cu-oxidase-like_N"/>
</dbReference>
<gene>
    <name evidence="11" type="ORF">WG66_17335</name>
</gene>
<name>A0A0W0F158_MONRR</name>
<evidence type="ECO:0000256" key="7">
    <source>
        <dbReference type="SAM" id="SignalP"/>
    </source>
</evidence>
<keyword evidence="5" id="KW-0325">Glycoprotein</keyword>
<accession>A0A0W0F158</accession>
<evidence type="ECO:0000259" key="10">
    <source>
        <dbReference type="Pfam" id="PF07732"/>
    </source>
</evidence>
<evidence type="ECO:0000256" key="5">
    <source>
        <dbReference type="ARBA" id="ARBA00023180"/>
    </source>
</evidence>
<feature type="domain" description="Plastocyanin-like" evidence="8">
    <location>
        <begin position="170"/>
        <end position="333"/>
    </location>
</feature>
<sequence length="638" mass="69444">MLPSLLSVAFLGAPALAAIQEVWWDITYVDQVNPDGLVQRRVIGVNDTWPPPPLQVQTTDSLIVHAKNSLDQVTALHHHGISFNGSFWMDGTLGVSEWSVLPLFVVYIHRCLAFYSGIPSGGTFDYVIPINTLNQSGTYWIYAGANGQRVDGLRAPLTLHPPQEVHSYDEEFTVILGDWYHSEHSALRGQLLSIGNPAGVEPIPDSGIVYFAQNGTYLPPITGSGVGFNEKSTLPFQPGRTYRLRILNTSAFATFFFWIDGHSMRIIEVDGTDVAENPATLLSLAAGQRYSVLVGARNDSSSNWAIHANMDGRMFRDINKSVNFNVTSSITYSSSSQLANSGSIASYTPLNEADFVPIQGEAAPSATKTIELEVTFETLDDGKNHGMFNRITYNLPDVPAIFSELSLGGNAADEQAYGPLSFVVNHMDVVDLVIKNGDSRSHPFYLHGHKPMLVNRAQDYKSSDVTLNPPLPSKLPNPLRRDTFDVPSGQSITLRVVADNPGTWLLQPMNQWNLDAGLALQLIEAPLDAQKLNDSIPKALFDNCAAIGKPASGNAAGHTSPDDLSGLATGPFPQRLGWTPKAIGAMTGCVLAAAIGMATVVWYSFGGGITDEEYEHEAKMKMDEKSKRRLFGLVRQKS</sequence>
<dbReference type="Pfam" id="PF07732">
    <property type="entry name" value="Cu-oxidase_3"/>
    <property type="match status" value="1"/>
</dbReference>
<keyword evidence="6" id="KW-0812">Transmembrane</keyword>
<dbReference type="InterPro" id="IPR001117">
    <property type="entry name" value="Cu-oxidase_2nd"/>
</dbReference>
<dbReference type="SMR" id="A0A0W0F158"/>
<protein>
    <submittedName>
        <fullName evidence="11">Putative laccase</fullName>
    </submittedName>
</protein>
<dbReference type="GO" id="GO:0004322">
    <property type="term" value="F:ferroxidase activity"/>
    <property type="evidence" value="ECO:0007669"/>
    <property type="project" value="TreeGrafter"/>
</dbReference>
<dbReference type="InterPro" id="IPR011706">
    <property type="entry name" value="Cu-oxidase_C"/>
</dbReference>
<dbReference type="AlphaFoldDB" id="A0A0W0F158"/>
<organism evidence="11 12">
    <name type="scientific">Moniliophthora roreri</name>
    <name type="common">Frosty pod rot fungus</name>
    <name type="synonym">Monilia roreri</name>
    <dbReference type="NCBI Taxonomy" id="221103"/>
    <lineage>
        <taxon>Eukaryota</taxon>
        <taxon>Fungi</taxon>
        <taxon>Dikarya</taxon>
        <taxon>Basidiomycota</taxon>
        <taxon>Agaricomycotina</taxon>
        <taxon>Agaricomycetes</taxon>
        <taxon>Agaricomycetidae</taxon>
        <taxon>Agaricales</taxon>
        <taxon>Marasmiineae</taxon>
        <taxon>Marasmiaceae</taxon>
        <taxon>Moniliophthora</taxon>
    </lineage>
</organism>
<dbReference type="SUPFAM" id="SSF49503">
    <property type="entry name" value="Cupredoxins"/>
    <property type="match status" value="3"/>
</dbReference>
<dbReference type="Pfam" id="PF07731">
    <property type="entry name" value="Cu-oxidase_2"/>
    <property type="match status" value="1"/>
</dbReference>
<proteinExistence type="inferred from homology"/>
<evidence type="ECO:0000256" key="2">
    <source>
        <dbReference type="ARBA" id="ARBA00022729"/>
    </source>
</evidence>
<dbReference type="Proteomes" id="UP000054988">
    <property type="component" value="Unassembled WGS sequence"/>
</dbReference>
<comment type="caution">
    <text evidence="11">The sequence shown here is derived from an EMBL/GenBank/DDBJ whole genome shotgun (WGS) entry which is preliminary data.</text>
</comment>
<evidence type="ECO:0000256" key="1">
    <source>
        <dbReference type="ARBA" id="ARBA00010609"/>
    </source>
</evidence>
<dbReference type="GO" id="GO:0005507">
    <property type="term" value="F:copper ion binding"/>
    <property type="evidence" value="ECO:0007669"/>
    <property type="project" value="InterPro"/>
</dbReference>
<feature type="chain" id="PRO_5006901352" evidence="7">
    <location>
        <begin position="18"/>
        <end position="638"/>
    </location>
</feature>
<dbReference type="GO" id="GO:0010106">
    <property type="term" value="P:cellular response to iron ion starvation"/>
    <property type="evidence" value="ECO:0007669"/>
    <property type="project" value="TreeGrafter"/>
</dbReference>
<feature type="domain" description="Plastocyanin-like" evidence="9">
    <location>
        <begin position="418"/>
        <end position="526"/>
    </location>
</feature>
<evidence type="ECO:0000259" key="9">
    <source>
        <dbReference type="Pfam" id="PF07731"/>
    </source>
</evidence>
<dbReference type="GO" id="GO:0033573">
    <property type="term" value="C:high-affinity iron permease complex"/>
    <property type="evidence" value="ECO:0007669"/>
    <property type="project" value="TreeGrafter"/>
</dbReference>
<dbReference type="Pfam" id="PF00394">
    <property type="entry name" value="Cu-oxidase"/>
    <property type="match status" value="1"/>
</dbReference>
<keyword evidence="3" id="KW-0186">Copper</keyword>
<dbReference type="GO" id="GO:0033215">
    <property type="term" value="P:reductive iron assimilation"/>
    <property type="evidence" value="ECO:0007669"/>
    <property type="project" value="TreeGrafter"/>
</dbReference>
<keyword evidence="6" id="KW-1133">Transmembrane helix</keyword>
<dbReference type="eggNOG" id="KOG1263">
    <property type="taxonomic scope" value="Eukaryota"/>
</dbReference>